<name>A0A084VQA3_ANOSI</name>
<dbReference type="EnsemblMetazoa" id="ASIC007684-RA">
    <property type="protein sequence ID" value="ASIC007684-PA"/>
    <property type="gene ID" value="ASIC007684"/>
</dbReference>
<keyword evidence="4" id="KW-1185">Reference proteome</keyword>
<feature type="region of interest" description="Disordered" evidence="1">
    <location>
        <begin position="83"/>
        <end position="112"/>
    </location>
</feature>
<dbReference type="EMBL" id="KE525003">
    <property type="protein sequence ID" value="KFB40147.1"/>
    <property type="molecule type" value="Genomic_DNA"/>
</dbReference>
<evidence type="ECO:0000313" key="2">
    <source>
        <dbReference type="EMBL" id="KFB40147.1"/>
    </source>
</evidence>
<dbReference type="EMBL" id="ATLV01015158">
    <property type="status" value="NOT_ANNOTATED_CDS"/>
    <property type="molecule type" value="Genomic_DNA"/>
</dbReference>
<gene>
    <name evidence="2" type="ORF">ZHAS_00007684</name>
</gene>
<dbReference type="VEuPathDB" id="VectorBase:ASIC007684"/>
<reference evidence="2 4" key="1">
    <citation type="journal article" date="2014" name="BMC Genomics">
        <title>Genome sequence of Anopheles sinensis provides insight into genetics basis of mosquito competence for malaria parasites.</title>
        <authorList>
            <person name="Zhou D."/>
            <person name="Zhang D."/>
            <person name="Ding G."/>
            <person name="Shi L."/>
            <person name="Hou Q."/>
            <person name="Ye Y."/>
            <person name="Xu Y."/>
            <person name="Zhou H."/>
            <person name="Xiong C."/>
            <person name="Li S."/>
            <person name="Yu J."/>
            <person name="Hong S."/>
            <person name="Yu X."/>
            <person name="Zou P."/>
            <person name="Chen C."/>
            <person name="Chang X."/>
            <person name="Wang W."/>
            <person name="Lv Y."/>
            <person name="Sun Y."/>
            <person name="Ma L."/>
            <person name="Shen B."/>
            <person name="Zhu C."/>
        </authorList>
    </citation>
    <scope>NUCLEOTIDE SEQUENCE [LARGE SCALE GENOMIC DNA]</scope>
</reference>
<accession>A0A084VQA3</accession>
<evidence type="ECO:0000313" key="4">
    <source>
        <dbReference type="Proteomes" id="UP000030765"/>
    </source>
</evidence>
<evidence type="ECO:0000313" key="3">
    <source>
        <dbReference type="EnsemblMetazoa" id="ASIC007684-PA"/>
    </source>
</evidence>
<evidence type="ECO:0000256" key="1">
    <source>
        <dbReference type="SAM" id="MobiDB-lite"/>
    </source>
</evidence>
<proteinExistence type="predicted"/>
<reference evidence="3" key="2">
    <citation type="submission" date="2020-05" db="UniProtKB">
        <authorList>
            <consortium name="EnsemblMetazoa"/>
        </authorList>
    </citation>
    <scope>IDENTIFICATION</scope>
</reference>
<protein>
    <submittedName>
        <fullName evidence="2 3">Oligopeptide transport system permease protein</fullName>
    </submittedName>
</protein>
<feature type="compositionally biased region" description="Basic and acidic residues" evidence="1">
    <location>
        <begin position="84"/>
        <end position="98"/>
    </location>
</feature>
<dbReference type="AlphaFoldDB" id="A0A084VQA3"/>
<organism evidence="2">
    <name type="scientific">Anopheles sinensis</name>
    <name type="common">Mosquito</name>
    <dbReference type="NCBI Taxonomy" id="74873"/>
    <lineage>
        <taxon>Eukaryota</taxon>
        <taxon>Metazoa</taxon>
        <taxon>Ecdysozoa</taxon>
        <taxon>Arthropoda</taxon>
        <taxon>Hexapoda</taxon>
        <taxon>Insecta</taxon>
        <taxon>Pterygota</taxon>
        <taxon>Neoptera</taxon>
        <taxon>Endopterygota</taxon>
        <taxon>Diptera</taxon>
        <taxon>Nematocera</taxon>
        <taxon>Culicoidea</taxon>
        <taxon>Culicidae</taxon>
        <taxon>Anophelinae</taxon>
        <taxon>Anopheles</taxon>
    </lineage>
</organism>
<dbReference type="Proteomes" id="UP000030765">
    <property type="component" value="Unassembled WGS sequence"/>
</dbReference>
<sequence>MTHQFVPALRSERLLYRLRVKSGEGNALARCDKETCPTFGGIELSKWRIRVFRRLPQKLSSLSPALPFRRRVVRWIGATGANERLGRSSDHQPPEHNHHTTNTNPGPESHPRAMSFRFRSSVLFALTKVQGTAPLLLLAAFRTAAEQVRQMKRAG</sequence>